<dbReference type="InterPro" id="IPR021145">
    <property type="entry name" value="Portal_protein_SPP1_Gp6-like"/>
</dbReference>
<protein>
    <recommendedName>
        <fullName evidence="4">Phage portal protein</fullName>
    </recommendedName>
</protein>
<dbReference type="EMBL" id="JACHMY010000001">
    <property type="protein sequence ID" value="MBB5833420.1"/>
    <property type="molecule type" value="Genomic_DNA"/>
</dbReference>
<evidence type="ECO:0008006" key="4">
    <source>
        <dbReference type="Google" id="ProtNLM"/>
    </source>
</evidence>
<dbReference type="AlphaFoldDB" id="A0A7W9J132"/>
<reference evidence="2 3" key="1">
    <citation type="submission" date="2020-08" db="EMBL/GenBank/DDBJ databases">
        <title>Sequencing the genomes of 1000 actinobacteria strains.</title>
        <authorList>
            <person name="Klenk H.-P."/>
        </authorList>
    </citation>
    <scope>NUCLEOTIDE SEQUENCE [LARGE SCALE GENOMIC DNA]</scope>
    <source>
        <strain evidence="2 3">DSM 28967</strain>
    </source>
</reference>
<accession>A0A7W9J132</accession>
<name>A0A7W9J132_9ACTN</name>
<evidence type="ECO:0000313" key="3">
    <source>
        <dbReference type="Proteomes" id="UP000549971"/>
    </source>
</evidence>
<evidence type="ECO:0000313" key="2">
    <source>
        <dbReference type="EMBL" id="MBB5833420.1"/>
    </source>
</evidence>
<dbReference type="Proteomes" id="UP000549971">
    <property type="component" value="Unassembled WGS sequence"/>
</dbReference>
<dbReference type="Pfam" id="PF05133">
    <property type="entry name" value="SPP1_portal"/>
    <property type="match status" value="1"/>
</dbReference>
<keyword evidence="3" id="KW-1185">Reference proteome</keyword>
<sequence length="498" mass="55028">MADLTARAVELLAILANDRPLLERFDRYVEGEQDDPYMPNNADAEYKLLAERAKTNVMPLLTGAPAQAMYVDDFRPGNRSVTGATSSYEMEHWQWSRLDARQSAIYRASFKFGHSFTLTEKVKGRARTKSLSALKTAALYEDPANDETPLYALTITKESTGSQDERIPGKARLFDGKHEYEVTFKSLTDADSVQVGKGKIHGASECPVTRFVCHLDTEGRTTGLVEPMIAIQNRINQTVFDLLVAQTYASFKVRWVTGMAPPLLMQGVDAEGNYTKVEADIVDYVPVRDDAGNAKPAPMDHNARRFLFAEDDNVKFGSLDETPLGGFIESIDMSFRHMAALSQTPPHHLLGQIANLSAEALLAAETAFSRMVEEFRKGFGEAWERVFRLAAEIDGEAAAAEDYQGETLWRDMEQRSLAQAADALGKIREQLQVPKRGLWARIPGVTRTELDQWEDMAEDEDAALALSQAVTRSTGSATTNDSTSFRSSAPAPIVGAIE</sequence>
<comment type="caution">
    <text evidence="2">The sequence shown here is derived from an EMBL/GenBank/DDBJ whole genome shotgun (WGS) entry which is preliminary data.</text>
</comment>
<evidence type="ECO:0000256" key="1">
    <source>
        <dbReference type="SAM" id="MobiDB-lite"/>
    </source>
</evidence>
<proteinExistence type="predicted"/>
<dbReference type="RefSeq" id="WP_184793309.1">
    <property type="nucleotide sequence ID" value="NZ_JACHMY010000001.1"/>
</dbReference>
<gene>
    <name evidence="2" type="ORF">HDA39_000154</name>
</gene>
<feature type="region of interest" description="Disordered" evidence="1">
    <location>
        <begin position="473"/>
        <end position="498"/>
    </location>
</feature>
<organism evidence="2 3">
    <name type="scientific">Kribbella italica</name>
    <dbReference type="NCBI Taxonomy" id="1540520"/>
    <lineage>
        <taxon>Bacteria</taxon>
        <taxon>Bacillati</taxon>
        <taxon>Actinomycetota</taxon>
        <taxon>Actinomycetes</taxon>
        <taxon>Propionibacteriales</taxon>
        <taxon>Kribbellaceae</taxon>
        <taxon>Kribbella</taxon>
    </lineage>
</organism>
<feature type="compositionally biased region" description="Polar residues" evidence="1">
    <location>
        <begin position="473"/>
        <end position="487"/>
    </location>
</feature>